<organism evidence="1 2">
    <name type="scientific">Peronospora matthiolae</name>
    <dbReference type="NCBI Taxonomy" id="2874970"/>
    <lineage>
        <taxon>Eukaryota</taxon>
        <taxon>Sar</taxon>
        <taxon>Stramenopiles</taxon>
        <taxon>Oomycota</taxon>
        <taxon>Peronosporomycetes</taxon>
        <taxon>Peronosporales</taxon>
        <taxon>Peronosporaceae</taxon>
        <taxon>Peronospora</taxon>
    </lineage>
</organism>
<dbReference type="AlphaFoldDB" id="A0AAV1V1B5"/>
<name>A0AAV1V1B5_9STRA</name>
<evidence type="ECO:0000313" key="1">
    <source>
        <dbReference type="EMBL" id="CAK7940729.1"/>
    </source>
</evidence>
<proteinExistence type="predicted"/>
<protein>
    <submittedName>
        <fullName evidence="1">Uncharacterized protein</fullName>
    </submittedName>
</protein>
<dbReference type="EMBL" id="CAKLBY020000259">
    <property type="protein sequence ID" value="CAK7940729.1"/>
    <property type="molecule type" value="Genomic_DNA"/>
</dbReference>
<dbReference type="Proteomes" id="UP001162060">
    <property type="component" value="Unassembled WGS sequence"/>
</dbReference>
<comment type="caution">
    <text evidence="1">The sequence shown here is derived from an EMBL/GenBank/DDBJ whole genome shotgun (WGS) entry which is preliminary data.</text>
</comment>
<sequence length="95" mass="10539">MPGLQHVLVNTALVNYQLVRRWKTEDSRSAYDSSSSKILARQDVEDSEYVITLRYSGRSLRMPAFSTEQGKTGVGGTVRDNRGVVSNGLMTSLKT</sequence>
<evidence type="ECO:0000313" key="2">
    <source>
        <dbReference type="Proteomes" id="UP001162060"/>
    </source>
</evidence>
<accession>A0AAV1V1B5</accession>
<gene>
    <name evidence="1" type="ORF">PM001_LOCUS25879</name>
</gene>
<reference evidence="1" key="1">
    <citation type="submission" date="2024-01" db="EMBL/GenBank/DDBJ databases">
        <authorList>
            <person name="Webb A."/>
        </authorList>
    </citation>
    <scope>NUCLEOTIDE SEQUENCE</scope>
    <source>
        <strain evidence="1">Pm1</strain>
    </source>
</reference>